<dbReference type="AlphaFoldDB" id="C4J2N2"/>
<evidence type="ECO:0000313" key="1">
    <source>
        <dbReference type="EMBL" id="ACR35432.1"/>
    </source>
</evidence>
<reference evidence="1" key="1">
    <citation type="journal article" date="2009" name="PLoS Genet.">
        <title>Sequencing, mapping, and analysis of 27,455 maize full-length cDNAs.</title>
        <authorList>
            <person name="Soderlund C."/>
            <person name="Descour A."/>
            <person name="Kudrna D."/>
            <person name="Bomhoff M."/>
            <person name="Boyd L."/>
            <person name="Currie J."/>
            <person name="Angelova A."/>
            <person name="Collura K."/>
            <person name="Wissotski M."/>
            <person name="Ashley E."/>
            <person name="Morrow D."/>
            <person name="Fernandes J."/>
            <person name="Walbot V."/>
            <person name="Yu Y."/>
        </authorList>
    </citation>
    <scope>NUCLEOTIDE SEQUENCE</scope>
    <source>
        <strain evidence="1">B73</strain>
    </source>
</reference>
<name>C4J2N2_MAIZE</name>
<reference evidence="1" key="2">
    <citation type="submission" date="2012-06" db="EMBL/GenBank/DDBJ databases">
        <authorList>
            <person name="Yu Y."/>
            <person name="Currie J."/>
            <person name="Lomeli R."/>
            <person name="Angelova A."/>
            <person name="Collura K."/>
            <person name="Wissotski M."/>
            <person name="Campos D."/>
            <person name="Kudrna D."/>
            <person name="Golser W."/>
            <person name="Ashely E."/>
            <person name="Descour A."/>
            <person name="Fernandes J."/>
            <person name="Soderlund C."/>
            <person name="Walbot V."/>
        </authorList>
    </citation>
    <scope>NUCLEOTIDE SEQUENCE</scope>
    <source>
        <strain evidence="1">B73</strain>
    </source>
</reference>
<organism evidence="1">
    <name type="scientific">Zea mays</name>
    <name type="common">Maize</name>
    <dbReference type="NCBI Taxonomy" id="4577"/>
    <lineage>
        <taxon>Eukaryota</taxon>
        <taxon>Viridiplantae</taxon>
        <taxon>Streptophyta</taxon>
        <taxon>Embryophyta</taxon>
        <taxon>Tracheophyta</taxon>
        <taxon>Spermatophyta</taxon>
        <taxon>Magnoliopsida</taxon>
        <taxon>Liliopsida</taxon>
        <taxon>Poales</taxon>
        <taxon>Poaceae</taxon>
        <taxon>PACMAD clade</taxon>
        <taxon>Panicoideae</taxon>
        <taxon>Andropogonodae</taxon>
        <taxon>Andropogoneae</taxon>
        <taxon>Tripsacinae</taxon>
        <taxon>Zea</taxon>
    </lineage>
</organism>
<proteinExistence type="evidence at transcript level"/>
<dbReference type="EMBL" id="BT085079">
    <property type="protein sequence ID" value="ACR35432.1"/>
    <property type="molecule type" value="mRNA"/>
</dbReference>
<sequence length="340" mass="39220">MSQRVVCQFSEAEICNLGLEGVVQEYVGRLDVPVYDPRMAVFVEVRQPTRRSDRNPHPLRPIHHGQPFSVQVMLQRLVGHELVDEESVVLGDAVADERDEVAVVDAADDVHLGAELLLPLPAAQLELLHRHAPPVAQRAHVHLPEPALADHVRRREPARDARQLVVREPRLVGPRQVVRARRPARRRRRRRPVRRLVHVRRHHARGCATLTFRHHDAVPARRVPLPLPPPVALLAGCARDYQQRRQCQDQPGNGDPDDHRLVLHVAVAARPTPTRGGPRRGPPHAACRWAARDAARHDHRQRHRRRQHLRGRRRRWLVTGGVRWRRRCLARWRLSRIWGR</sequence>
<protein>
    <submittedName>
        <fullName evidence="1">Uncharacterized protein</fullName>
    </submittedName>
</protein>
<accession>C4J2N2</accession>